<feature type="non-terminal residue" evidence="12">
    <location>
        <position position="259"/>
    </location>
</feature>
<organism evidence="12 13">
    <name type="scientific">Teladorsagia circumcincta</name>
    <name type="common">Brown stomach worm</name>
    <name type="synonym">Ostertagia circumcincta</name>
    <dbReference type="NCBI Taxonomy" id="45464"/>
    <lineage>
        <taxon>Eukaryota</taxon>
        <taxon>Metazoa</taxon>
        <taxon>Ecdysozoa</taxon>
        <taxon>Nematoda</taxon>
        <taxon>Chromadorea</taxon>
        <taxon>Rhabditida</taxon>
        <taxon>Rhabditina</taxon>
        <taxon>Rhabditomorpha</taxon>
        <taxon>Strongyloidea</taxon>
        <taxon>Trichostrongylidae</taxon>
        <taxon>Teladorsagia</taxon>
    </lineage>
</organism>
<keyword evidence="13" id="KW-1185">Reference proteome</keyword>
<dbReference type="Pfam" id="PF00169">
    <property type="entry name" value="PH"/>
    <property type="match status" value="1"/>
</dbReference>
<dbReference type="InterPro" id="IPR001849">
    <property type="entry name" value="PH_domain"/>
</dbReference>
<keyword evidence="6 9" id="KW-0067">ATP-binding</keyword>
<dbReference type="AlphaFoldDB" id="A0A2G9TQZ9"/>
<sequence>LTAAMSMTSLSSKSRRPEDIVIEGWLHKKGEHIRNWRPRYFILFHDGALLGFKTKPKSGQPFPEPLNDFMVKDAQAIRYDKPRPNTFMIRCLQWTTVIERTFYAETAESRERWIAAIELIANRYRQHMSEEPQPVHEEMMEVVSQASVDDLNNEYVAAAHAIMGQPSMPSSTNSASVSTRGEMMSIADSSEAAKRDKITMDDFEFLKVLGKGTFGKVILCKEKRTSKLYAIKILKKEEEVTHTLTENRVLQRCKHPFLT</sequence>
<dbReference type="GO" id="GO:0004674">
    <property type="term" value="F:protein serine/threonine kinase activity"/>
    <property type="evidence" value="ECO:0007669"/>
    <property type="project" value="UniProtKB-KW"/>
</dbReference>
<gene>
    <name evidence="12" type="ORF">TELCIR_18796</name>
</gene>
<dbReference type="SUPFAM" id="SSF56112">
    <property type="entry name" value="Protein kinase-like (PK-like)"/>
    <property type="match status" value="1"/>
</dbReference>
<evidence type="ECO:0000256" key="1">
    <source>
        <dbReference type="ARBA" id="ARBA00006935"/>
    </source>
</evidence>
<dbReference type="InterPro" id="IPR039026">
    <property type="entry name" value="PH_PKB"/>
</dbReference>
<dbReference type="PROSITE" id="PS00107">
    <property type="entry name" value="PROTEIN_KINASE_ATP"/>
    <property type="match status" value="1"/>
</dbReference>
<dbReference type="SMART" id="SM00233">
    <property type="entry name" value="PH"/>
    <property type="match status" value="1"/>
</dbReference>
<dbReference type="GO" id="GO:0005524">
    <property type="term" value="F:ATP binding"/>
    <property type="evidence" value="ECO:0007669"/>
    <property type="project" value="UniProtKB-UniRule"/>
</dbReference>
<dbReference type="EMBL" id="KZ357063">
    <property type="protein sequence ID" value="PIO59730.1"/>
    <property type="molecule type" value="Genomic_DNA"/>
</dbReference>
<dbReference type="InterPro" id="IPR011009">
    <property type="entry name" value="Kinase-like_dom_sf"/>
</dbReference>
<evidence type="ECO:0000256" key="6">
    <source>
        <dbReference type="ARBA" id="ARBA00022840"/>
    </source>
</evidence>
<keyword evidence="2" id="KW-0723">Serine/threonine-protein kinase</keyword>
<feature type="domain" description="Protein kinase" evidence="11">
    <location>
        <begin position="203"/>
        <end position="259"/>
    </location>
</feature>
<evidence type="ECO:0000256" key="4">
    <source>
        <dbReference type="ARBA" id="ARBA00022741"/>
    </source>
</evidence>
<dbReference type="InterPro" id="IPR011993">
    <property type="entry name" value="PH-like_dom_sf"/>
</dbReference>
<evidence type="ECO:0000256" key="7">
    <source>
        <dbReference type="ARBA" id="ARBA00047899"/>
    </source>
</evidence>
<evidence type="ECO:0000259" key="11">
    <source>
        <dbReference type="PROSITE" id="PS50011"/>
    </source>
</evidence>
<dbReference type="GO" id="GO:0032869">
    <property type="term" value="P:cellular response to insulin stimulus"/>
    <property type="evidence" value="ECO:0007669"/>
    <property type="project" value="UniProtKB-ARBA"/>
</dbReference>
<comment type="similarity">
    <text evidence="1">Belongs to the protein kinase superfamily. AGC Ser/Thr protein kinase family. RAC subfamily.</text>
</comment>
<comment type="catalytic activity">
    <reaction evidence="8">
        <text>L-seryl-[protein] + ATP = O-phospho-L-seryl-[protein] + ADP + H(+)</text>
        <dbReference type="Rhea" id="RHEA:17989"/>
        <dbReference type="Rhea" id="RHEA-COMP:9863"/>
        <dbReference type="Rhea" id="RHEA-COMP:11604"/>
        <dbReference type="ChEBI" id="CHEBI:15378"/>
        <dbReference type="ChEBI" id="CHEBI:29999"/>
        <dbReference type="ChEBI" id="CHEBI:30616"/>
        <dbReference type="ChEBI" id="CHEBI:83421"/>
        <dbReference type="ChEBI" id="CHEBI:456216"/>
        <dbReference type="EC" id="2.7.11.1"/>
    </reaction>
</comment>
<name>A0A2G9TQZ9_TELCI</name>
<dbReference type="OrthoDB" id="63267at2759"/>
<reference evidence="12 13" key="1">
    <citation type="submission" date="2015-09" db="EMBL/GenBank/DDBJ databases">
        <title>Draft genome of the parasitic nematode Teladorsagia circumcincta isolate WARC Sus (inbred).</title>
        <authorList>
            <person name="Mitreva M."/>
        </authorList>
    </citation>
    <scope>NUCLEOTIDE SEQUENCE [LARGE SCALE GENOMIC DNA]</scope>
    <source>
        <strain evidence="12 13">S</strain>
    </source>
</reference>
<feature type="domain" description="PH" evidence="10">
    <location>
        <begin position="19"/>
        <end position="122"/>
    </location>
</feature>
<keyword evidence="4 9" id="KW-0547">Nucleotide-binding</keyword>
<dbReference type="PANTHER" id="PTHR24351">
    <property type="entry name" value="RIBOSOMAL PROTEIN S6 KINASE"/>
    <property type="match status" value="1"/>
</dbReference>
<dbReference type="CDD" id="cd01241">
    <property type="entry name" value="PH_PKB"/>
    <property type="match status" value="1"/>
</dbReference>
<evidence type="ECO:0000313" key="13">
    <source>
        <dbReference type="Proteomes" id="UP000230423"/>
    </source>
</evidence>
<dbReference type="Proteomes" id="UP000230423">
    <property type="component" value="Unassembled WGS sequence"/>
</dbReference>
<keyword evidence="3" id="KW-0808">Transferase</keyword>
<evidence type="ECO:0000256" key="5">
    <source>
        <dbReference type="ARBA" id="ARBA00022777"/>
    </source>
</evidence>
<dbReference type="PROSITE" id="PS50003">
    <property type="entry name" value="PH_DOMAIN"/>
    <property type="match status" value="1"/>
</dbReference>
<comment type="catalytic activity">
    <reaction evidence="7">
        <text>L-threonyl-[protein] + ATP = O-phospho-L-threonyl-[protein] + ADP + H(+)</text>
        <dbReference type="Rhea" id="RHEA:46608"/>
        <dbReference type="Rhea" id="RHEA-COMP:11060"/>
        <dbReference type="Rhea" id="RHEA-COMP:11605"/>
        <dbReference type="ChEBI" id="CHEBI:15378"/>
        <dbReference type="ChEBI" id="CHEBI:30013"/>
        <dbReference type="ChEBI" id="CHEBI:30616"/>
        <dbReference type="ChEBI" id="CHEBI:61977"/>
        <dbReference type="ChEBI" id="CHEBI:456216"/>
        <dbReference type="EC" id="2.7.11.1"/>
    </reaction>
</comment>
<evidence type="ECO:0000259" key="10">
    <source>
        <dbReference type="PROSITE" id="PS50003"/>
    </source>
</evidence>
<proteinExistence type="inferred from homology"/>
<dbReference type="Gene3D" id="3.30.200.20">
    <property type="entry name" value="Phosphorylase Kinase, domain 1"/>
    <property type="match status" value="1"/>
</dbReference>
<dbReference type="PROSITE" id="PS50011">
    <property type="entry name" value="PROTEIN_KINASE_DOM"/>
    <property type="match status" value="1"/>
</dbReference>
<dbReference type="InterPro" id="IPR017441">
    <property type="entry name" value="Protein_kinase_ATP_BS"/>
</dbReference>
<dbReference type="Gene3D" id="2.30.29.30">
    <property type="entry name" value="Pleckstrin-homology domain (PH domain)/Phosphotyrosine-binding domain (PTB)"/>
    <property type="match status" value="1"/>
</dbReference>
<dbReference type="InterPro" id="IPR000719">
    <property type="entry name" value="Prot_kinase_dom"/>
</dbReference>
<feature type="binding site" evidence="9">
    <location>
        <position position="232"/>
    </location>
    <ligand>
        <name>ATP</name>
        <dbReference type="ChEBI" id="CHEBI:30616"/>
    </ligand>
</feature>
<evidence type="ECO:0000256" key="2">
    <source>
        <dbReference type="ARBA" id="ARBA00022527"/>
    </source>
</evidence>
<dbReference type="FunFam" id="2.30.29.30:FF:000404">
    <property type="entry name" value="Non-specific serine/threonine protein kinase"/>
    <property type="match status" value="1"/>
</dbReference>
<dbReference type="SUPFAM" id="SSF50729">
    <property type="entry name" value="PH domain-like"/>
    <property type="match status" value="1"/>
</dbReference>
<evidence type="ECO:0000256" key="9">
    <source>
        <dbReference type="PROSITE-ProRule" id="PRU10141"/>
    </source>
</evidence>
<feature type="non-terminal residue" evidence="12">
    <location>
        <position position="1"/>
    </location>
</feature>
<keyword evidence="5" id="KW-0418">Kinase</keyword>
<evidence type="ECO:0000256" key="8">
    <source>
        <dbReference type="ARBA" id="ARBA00048679"/>
    </source>
</evidence>
<protein>
    <submittedName>
        <fullName evidence="12">PH domain protein</fullName>
    </submittedName>
</protein>
<dbReference type="Pfam" id="PF00069">
    <property type="entry name" value="Pkinase"/>
    <property type="match status" value="1"/>
</dbReference>
<evidence type="ECO:0000313" key="12">
    <source>
        <dbReference type="EMBL" id="PIO59730.1"/>
    </source>
</evidence>
<evidence type="ECO:0000256" key="3">
    <source>
        <dbReference type="ARBA" id="ARBA00022679"/>
    </source>
</evidence>
<accession>A0A2G9TQZ9</accession>